<sequence>METSNNLSEKLPKRVLGDGCYPVGARLNIYSKANVIGLLVEALKGTEDLEKLLHSQFGKLFHLPVARCCNSAKLVHALLSRQLAMNVYDVLEMLKDPDLPRWKRLPLALIVLVDGVLFCNSKNLALTEKYVEMLSDLDRIMLYPWGRVSFNKTVSRFQAPKTITDAEKRENPVTRLRRQLKQKTSACYGFPLSLQLMALQSIPMLTFLEDPEGCQNVITLLHLGDIHAVESDHLLSVKQMVVDDGENDQQNELRWGDEVEDAEVAFMQELMAEGYKFTLSDFAVAPAAIVDISDAEDEVTNEQEPEPSTRPKKKQKTHQTEKRKMQRKRGRGKNSSNLSEDETPESGQIKDLKRWIVLQNTLLLREIKTELDKRLGVYQEDEEDDDVHQSKEDGEQDDEGQNTKKDDEKADEDEDEAEDGGAQSSVRHNDGVHPEDGVHQKERDDEEGTSTYYGGDHYSPRDHAYLKTPKAPTMTPEPGQANSGTTRPPSYFVIPDEIPPSGLNEVDGGRTNLVSGPLVVYKPQTPNPLSYAYKKHEAQTDAQDAHVRH</sequence>
<feature type="region of interest" description="Disordered" evidence="1">
    <location>
        <begin position="379"/>
        <end position="510"/>
    </location>
</feature>
<reference evidence="3 4" key="1">
    <citation type="journal article" date="2013" name="Front. Plant Sci.">
        <title>The Reference Genome of the Halophytic Plant Eutrema salsugineum.</title>
        <authorList>
            <person name="Yang R."/>
            <person name="Jarvis D.E."/>
            <person name="Chen H."/>
            <person name="Beilstein M.A."/>
            <person name="Grimwood J."/>
            <person name="Jenkins J."/>
            <person name="Shu S."/>
            <person name="Prochnik S."/>
            <person name="Xin M."/>
            <person name="Ma C."/>
            <person name="Schmutz J."/>
            <person name="Wing R.A."/>
            <person name="Mitchell-Olds T."/>
            <person name="Schumaker K.S."/>
            <person name="Wang X."/>
        </authorList>
    </citation>
    <scope>NUCLEOTIDE SEQUENCE [LARGE SCALE GENOMIC DNA]</scope>
</reference>
<dbReference type="EMBL" id="KI517809">
    <property type="protein sequence ID" value="ESQ30626.1"/>
    <property type="molecule type" value="Genomic_DNA"/>
</dbReference>
<feature type="compositionally biased region" description="Acidic residues" evidence="1">
    <location>
        <begin position="409"/>
        <end position="419"/>
    </location>
</feature>
<dbReference type="InterPro" id="IPR015410">
    <property type="entry name" value="DUF1985"/>
</dbReference>
<feature type="compositionally biased region" description="Acidic residues" evidence="1">
    <location>
        <begin position="296"/>
        <end position="305"/>
    </location>
</feature>
<dbReference type="PANTHER" id="PTHR48449">
    <property type="entry name" value="DUF1985 DOMAIN-CONTAINING PROTEIN"/>
    <property type="match status" value="1"/>
</dbReference>
<protein>
    <recommendedName>
        <fullName evidence="2">DUF1985 domain-containing protein</fullName>
    </recommendedName>
</protein>
<proteinExistence type="predicted"/>
<dbReference type="PANTHER" id="PTHR48449:SF2">
    <property type="entry name" value="UBIQUITIN-LIKE PROTEASE FAMILY PROFILE DOMAIN-CONTAINING PROTEIN"/>
    <property type="match status" value="1"/>
</dbReference>
<gene>
    <name evidence="3" type="ORF">EUTSA_v10012055mg</name>
</gene>
<feature type="region of interest" description="Disordered" evidence="1">
    <location>
        <begin position="296"/>
        <end position="347"/>
    </location>
</feature>
<evidence type="ECO:0000259" key="2">
    <source>
        <dbReference type="Pfam" id="PF09331"/>
    </source>
</evidence>
<name>V4MH47_EUTSA</name>
<dbReference type="Proteomes" id="UP000030689">
    <property type="component" value="Unassembled WGS sequence"/>
</dbReference>
<dbReference type="AlphaFoldDB" id="V4MH47"/>
<feature type="domain" description="DUF1985" evidence="2">
    <location>
        <begin position="75"/>
        <end position="155"/>
    </location>
</feature>
<evidence type="ECO:0000256" key="1">
    <source>
        <dbReference type="SAM" id="MobiDB-lite"/>
    </source>
</evidence>
<feature type="compositionally biased region" description="Basic and acidic residues" evidence="1">
    <location>
        <begin position="427"/>
        <end position="443"/>
    </location>
</feature>
<evidence type="ECO:0000313" key="3">
    <source>
        <dbReference type="EMBL" id="ESQ30626.1"/>
    </source>
</evidence>
<accession>V4MH47</accession>
<dbReference type="KEGG" id="eus:EUTSA_v10012055mg"/>
<organism evidence="3 4">
    <name type="scientific">Eutrema salsugineum</name>
    <name type="common">Saltwater cress</name>
    <name type="synonym">Sisymbrium salsugineum</name>
    <dbReference type="NCBI Taxonomy" id="72664"/>
    <lineage>
        <taxon>Eukaryota</taxon>
        <taxon>Viridiplantae</taxon>
        <taxon>Streptophyta</taxon>
        <taxon>Embryophyta</taxon>
        <taxon>Tracheophyta</taxon>
        <taxon>Spermatophyta</taxon>
        <taxon>Magnoliopsida</taxon>
        <taxon>eudicotyledons</taxon>
        <taxon>Gunneridae</taxon>
        <taxon>Pentapetalae</taxon>
        <taxon>rosids</taxon>
        <taxon>malvids</taxon>
        <taxon>Brassicales</taxon>
        <taxon>Brassicaceae</taxon>
        <taxon>Eutremeae</taxon>
        <taxon>Eutrema</taxon>
    </lineage>
</organism>
<keyword evidence="4" id="KW-1185">Reference proteome</keyword>
<dbReference type="Gramene" id="ESQ30626">
    <property type="protein sequence ID" value="ESQ30626"/>
    <property type="gene ID" value="EUTSA_v10012055mg"/>
</dbReference>
<dbReference type="Pfam" id="PF09331">
    <property type="entry name" value="DUF1985"/>
    <property type="match status" value="1"/>
</dbReference>
<evidence type="ECO:0000313" key="4">
    <source>
        <dbReference type="Proteomes" id="UP000030689"/>
    </source>
</evidence>